<sequence>MFNQIQYIKIPQSETLNSYTKNKLDKLLKRFEMIQKIRVNFKLENSTPKKGKVCEIECSVPGGKYRAEATMEHFENSAKLAFELISRQLAKKKALLSA</sequence>
<dbReference type="RefSeq" id="WP_240714620.1">
    <property type="nucleotide sequence ID" value="NZ_JAKVTV010000006.1"/>
</dbReference>
<accession>A0A9X1V4W1</accession>
<dbReference type="Pfam" id="PF02482">
    <property type="entry name" value="Ribosomal_S30AE"/>
    <property type="match status" value="1"/>
</dbReference>
<proteinExistence type="predicted"/>
<dbReference type="Gene3D" id="3.30.160.100">
    <property type="entry name" value="Ribosome hibernation promotion factor-like"/>
    <property type="match status" value="1"/>
</dbReference>
<dbReference type="Proteomes" id="UP001139226">
    <property type="component" value="Unassembled WGS sequence"/>
</dbReference>
<dbReference type="SUPFAM" id="SSF69754">
    <property type="entry name" value="Ribosome binding protein Y (YfiA homologue)"/>
    <property type="match status" value="1"/>
</dbReference>
<dbReference type="AlphaFoldDB" id="A0A9X1V4W1"/>
<keyword evidence="2" id="KW-1185">Reference proteome</keyword>
<gene>
    <name evidence="1" type="ORF">ML462_14865</name>
</gene>
<evidence type="ECO:0000313" key="1">
    <source>
        <dbReference type="EMBL" id="MCH4824452.1"/>
    </source>
</evidence>
<reference evidence="1" key="1">
    <citation type="submission" date="2022-03" db="EMBL/GenBank/DDBJ databases">
        <title>Gramella crocea sp. nov., isolated from activated sludge of a seafood processing plant.</title>
        <authorList>
            <person name="Zhang X."/>
        </authorList>
    </citation>
    <scope>NUCLEOTIDE SEQUENCE</scope>
    <source>
        <strain evidence="1">YJ019</strain>
    </source>
</reference>
<evidence type="ECO:0000313" key="2">
    <source>
        <dbReference type="Proteomes" id="UP001139226"/>
    </source>
</evidence>
<dbReference type="InterPro" id="IPR003489">
    <property type="entry name" value="RHF/RaiA"/>
</dbReference>
<name>A0A9X1V4W1_9FLAO</name>
<organism evidence="1 2">
    <name type="scientific">Christiangramia lutea</name>
    <dbReference type="NCBI Taxonomy" id="1607951"/>
    <lineage>
        <taxon>Bacteria</taxon>
        <taxon>Pseudomonadati</taxon>
        <taxon>Bacteroidota</taxon>
        <taxon>Flavobacteriia</taxon>
        <taxon>Flavobacteriales</taxon>
        <taxon>Flavobacteriaceae</taxon>
        <taxon>Christiangramia</taxon>
    </lineage>
</organism>
<comment type="caution">
    <text evidence="1">The sequence shown here is derived from an EMBL/GenBank/DDBJ whole genome shotgun (WGS) entry which is preliminary data.</text>
</comment>
<protein>
    <submittedName>
        <fullName evidence="1">HPF/RaiA family ribosome-associated protein</fullName>
    </submittedName>
</protein>
<dbReference type="EMBL" id="JAKVTV010000006">
    <property type="protein sequence ID" value="MCH4824452.1"/>
    <property type="molecule type" value="Genomic_DNA"/>
</dbReference>
<dbReference type="InterPro" id="IPR036567">
    <property type="entry name" value="RHF-like"/>
</dbReference>